<dbReference type="Proteomes" id="UP001385951">
    <property type="component" value="Unassembled WGS sequence"/>
</dbReference>
<sequence length="163" mass="19216">MREWGRCLFAKSKVFVWEEIEVEPWFVHKPIPKADKKAVFQEYQPNQRNYDMFTDEWDLFDNITPIENAEDNYNTTELAPNEFPQVPLLQQLLPQLEPITAYQDTIVPTQGEWDVQYYTWSRMEPFMYIAHYHYGIQGLPKLPLQLNVAVDAFSIPAGTTLLL</sequence>
<protein>
    <submittedName>
        <fullName evidence="1">Uncharacterized protein</fullName>
    </submittedName>
</protein>
<organism evidence="1 2">
    <name type="scientific">Cerrena zonata</name>
    <dbReference type="NCBI Taxonomy" id="2478898"/>
    <lineage>
        <taxon>Eukaryota</taxon>
        <taxon>Fungi</taxon>
        <taxon>Dikarya</taxon>
        <taxon>Basidiomycota</taxon>
        <taxon>Agaricomycotina</taxon>
        <taxon>Agaricomycetes</taxon>
        <taxon>Polyporales</taxon>
        <taxon>Cerrenaceae</taxon>
        <taxon>Cerrena</taxon>
    </lineage>
</organism>
<name>A0AAW0GKQ3_9APHY</name>
<accession>A0AAW0GKQ3</accession>
<dbReference type="AlphaFoldDB" id="A0AAW0GKQ3"/>
<gene>
    <name evidence="1" type="ORF">QCA50_001348</name>
</gene>
<keyword evidence="2" id="KW-1185">Reference proteome</keyword>
<comment type="caution">
    <text evidence="1">The sequence shown here is derived from an EMBL/GenBank/DDBJ whole genome shotgun (WGS) entry which is preliminary data.</text>
</comment>
<proteinExistence type="predicted"/>
<reference evidence="1 2" key="1">
    <citation type="submission" date="2022-09" db="EMBL/GenBank/DDBJ databases">
        <authorList>
            <person name="Palmer J.M."/>
        </authorList>
    </citation>
    <scope>NUCLEOTIDE SEQUENCE [LARGE SCALE GENOMIC DNA]</scope>
    <source>
        <strain evidence="1 2">DSM 7382</strain>
    </source>
</reference>
<evidence type="ECO:0000313" key="2">
    <source>
        <dbReference type="Proteomes" id="UP001385951"/>
    </source>
</evidence>
<dbReference type="EMBL" id="JASBNA010000002">
    <property type="protein sequence ID" value="KAK7694168.1"/>
    <property type="molecule type" value="Genomic_DNA"/>
</dbReference>
<evidence type="ECO:0000313" key="1">
    <source>
        <dbReference type="EMBL" id="KAK7694168.1"/>
    </source>
</evidence>